<evidence type="ECO:0000256" key="2">
    <source>
        <dbReference type="ARBA" id="ARBA00008445"/>
    </source>
</evidence>
<keyword evidence="9 11" id="KW-0811">Translocation</keyword>
<dbReference type="RefSeq" id="WP_020582374.1">
    <property type="nucleotide sequence ID" value="NZ_JOJP01000001.1"/>
</dbReference>
<keyword evidence="14" id="KW-1185">Reference proteome</keyword>
<evidence type="ECO:0000256" key="7">
    <source>
        <dbReference type="ARBA" id="ARBA00022927"/>
    </source>
</evidence>
<evidence type="ECO:0000256" key="10">
    <source>
        <dbReference type="ARBA" id="ARBA00023136"/>
    </source>
</evidence>
<dbReference type="PANTHER" id="PTHR34182:SF1">
    <property type="entry name" value="PROTEIN-EXPORT MEMBRANE PROTEIN SECG"/>
    <property type="match status" value="1"/>
</dbReference>
<evidence type="ECO:0000256" key="4">
    <source>
        <dbReference type="ARBA" id="ARBA00022448"/>
    </source>
</evidence>
<dbReference type="GO" id="GO:0043952">
    <property type="term" value="P:protein transport by the Sec complex"/>
    <property type="evidence" value="ECO:0007669"/>
    <property type="project" value="TreeGrafter"/>
</dbReference>
<dbReference type="GO" id="GO:0065002">
    <property type="term" value="P:intracellular protein transmembrane transport"/>
    <property type="evidence" value="ECO:0007669"/>
    <property type="project" value="TreeGrafter"/>
</dbReference>
<gene>
    <name evidence="13" type="ORF">GV64_22870</name>
</gene>
<evidence type="ECO:0000256" key="6">
    <source>
        <dbReference type="ARBA" id="ARBA00022692"/>
    </source>
</evidence>
<keyword evidence="8 11" id="KW-1133">Transmembrane helix</keyword>
<dbReference type="Proteomes" id="UP000027997">
    <property type="component" value="Unassembled WGS sequence"/>
</dbReference>
<evidence type="ECO:0000256" key="8">
    <source>
        <dbReference type="ARBA" id="ARBA00022989"/>
    </source>
</evidence>
<comment type="caution">
    <text evidence="13">The sequence shown here is derived from an EMBL/GenBank/DDBJ whole genome shotgun (WGS) entry which is preliminary data.</text>
</comment>
<dbReference type="GO" id="GO:0009306">
    <property type="term" value="P:protein secretion"/>
    <property type="evidence" value="ECO:0007669"/>
    <property type="project" value="UniProtKB-UniRule"/>
</dbReference>
<evidence type="ECO:0000256" key="11">
    <source>
        <dbReference type="RuleBase" id="RU365087"/>
    </source>
</evidence>
<evidence type="ECO:0000313" key="13">
    <source>
        <dbReference type="EMBL" id="KEI73173.1"/>
    </source>
</evidence>
<dbReference type="InterPro" id="IPR004692">
    <property type="entry name" value="SecG"/>
</dbReference>
<keyword evidence="10 11" id="KW-0472">Membrane</keyword>
<dbReference type="PANTHER" id="PTHR34182">
    <property type="entry name" value="PROTEIN-EXPORT MEMBRANE PROTEIN SECG"/>
    <property type="match status" value="1"/>
</dbReference>
<dbReference type="GO" id="GO:0015450">
    <property type="term" value="F:protein-transporting ATPase activity"/>
    <property type="evidence" value="ECO:0007669"/>
    <property type="project" value="UniProtKB-UniRule"/>
</dbReference>
<organism evidence="13 14">
    <name type="scientific">Endozoicomonas elysicola</name>
    <dbReference type="NCBI Taxonomy" id="305900"/>
    <lineage>
        <taxon>Bacteria</taxon>
        <taxon>Pseudomonadati</taxon>
        <taxon>Pseudomonadota</taxon>
        <taxon>Gammaproteobacteria</taxon>
        <taxon>Oceanospirillales</taxon>
        <taxon>Endozoicomonadaceae</taxon>
        <taxon>Endozoicomonas</taxon>
    </lineage>
</organism>
<keyword evidence="6 11" id="KW-0812">Transmembrane</keyword>
<keyword evidence="7 11" id="KW-0653">Protein transport</keyword>
<dbReference type="NCBIfam" id="TIGR00810">
    <property type="entry name" value="secG"/>
    <property type="match status" value="1"/>
</dbReference>
<dbReference type="STRING" id="305900.GV64_22870"/>
<comment type="caution">
    <text evidence="11">Lacks conserved residue(s) required for the propagation of feature annotation.</text>
</comment>
<accession>A0A081KG97</accession>
<dbReference type="GO" id="GO:0005886">
    <property type="term" value="C:plasma membrane"/>
    <property type="evidence" value="ECO:0007669"/>
    <property type="project" value="UniProtKB-SubCell"/>
</dbReference>
<name>A0A081KG97_9GAMM</name>
<evidence type="ECO:0000313" key="14">
    <source>
        <dbReference type="Proteomes" id="UP000027997"/>
    </source>
</evidence>
<keyword evidence="4 11" id="KW-0813">Transport</keyword>
<feature type="region of interest" description="Disordered" evidence="12">
    <location>
        <begin position="106"/>
        <end position="135"/>
    </location>
</feature>
<dbReference type="Pfam" id="PF03840">
    <property type="entry name" value="SecG"/>
    <property type="match status" value="1"/>
</dbReference>
<protein>
    <recommendedName>
        <fullName evidence="3 11">Protein-export membrane protein SecG</fullName>
    </recommendedName>
</protein>
<sequence length="135" mass="13788">METIILLVHVLVAVGVIALIMLQQGKGAETGASFGSGASQTVFGSQGSANFLSRTTAILATVFFVTSIGLAMMARQKADSVADAGLPSVQIEQIVPANDAPFSVDALESTTESDAPVLESQPVESSGSNNSESTK</sequence>
<keyword evidence="5 11" id="KW-1003">Cell membrane</keyword>
<evidence type="ECO:0000256" key="1">
    <source>
        <dbReference type="ARBA" id="ARBA00004651"/>
    </source>
</evidence>
<feature type="transmembrane region" description="Helical" evidence="11">
    <location>
        <begin position="51"/>
        <end position="71"/>
    </location>
</feature>
<evidence type="ECO:0000256" key="12">
    <source>
        <dbReference type="SAM" id="MobiDB-lite"/>
    </source>
</evidence>
<comment type="function">
    <text evidence="11">Involved in protein export. Participates in an early event of protein translocation.</text>
</comment>
<feature type="compositionally biased region" description="Polar residues" evidence="12">
    <location>
        <begin position="122"/>
        <end position="135"/>
    </location>
</feature>
<evidence type="ECO:0000256" key="5">
    <source>
        <dbReference type="ARBA" id="ARBA00022475"/>
    </source>
</evidence>
<proteinExistence type="inferred from homology"/>
<dbReference type="PRINTS" id="PR01651">
    <property type="entry name" value="SECGEXPORT"/>
</dbReference>
<comment type="subcellular location">
    <subcellularLocation>
        <location evidence="1 11">Cell membrane</location>
        <topology evidence="1 11">Multi-pass membrane protein</topology>
    </subcellularLocation>
</comment>
<comment type="similarity">
    <text evidence="2 11">Belongs to the SecG family.</text>
</comment>
<evidence type="ECO:0000256" key="3">
    <source>
        <dbReference type="ARBA" id="ARBA00017876"/>
    </source>
</evidence>
<reference evidence="13 14" key="1">
    <citation type="submission" date="2014-06" db="EMBL/GenBank/DDBJ databases">
        <title>Whole Genome Sequences of Three Symbiotic Endozoicomonas Bacteria.</title>
        <authorList>
            <person name="Neave M.J."/>
            <person name="Apprill A."/>
            <person name="Voolstra C.R."/>
        </authorList>
    </citation>
    <scope>NUCLEOTIDE SEQUENCE [LARGE SCALE GENOMIC DNA]</scope>
    <source>
        <strain evidence="13 14">DSM 22380</strain>
    </source>
</reference>
<dbReference type="EMBL" id="JOJP01000001">
    <property type="protein sequence ID" value="KEI73173.1"/>
    <property type="molecule type" value="Genomic_DNA"/>
</dbReference>
<dbReference type="AlphaFoldDB" id="A0A081KG97"/>
<dbReference type="eggNOG" id="COG1314">
    <property type="taxonomic scope" value="Bacteria"/>
</dbReference>
<evidence type="ECO:0000256" key="9">
    <source>
        <dbReference type="ARBA" id="ARBA00023010"/>
    </source>
</evidence>